<dbReference type="Gene3D" id="3.40.50.2000">
    <property type="entry name" value="Glycogen Phosphorylase B"/>
    <property type="match status" value="2"/>
</dbReference>
<reference evidence="6 7" key="1">
    <citation type="journal article" date="2021" name="Nat. Plants">
        <title>The Taxus genome provides insights into paclitaxel biosynthesis.</title>
        <authorList>
            <person name="Xiong X."/>
            <person name="Gou J."/>
            <person name="Liao Q."/>
            <person name="Li Y."/>
            <person name="Zhou Q."/>
            <person name="Bi G."/>
            <person name="Li C."/>
            <person name="Du R."/>
            <person name="Wang X."/>
            <person name="Sun T."/>
            <person name="Guo L."/>
            <person name="Liang H."/>
            <person name="Lu P."/>
            <person name="Wu Y."/>
            <person name="Zhang Z."/>
            <person name="Ro D.K."/>
            <person name="Shang Y."/>
            <person name="Huang S."/>
            <person name="Yan J."/>
        </authorList>
    </citation>
    <scope>NUCLEOTIDE SEQUENCE [LARGE SCALE GENOMIC DNA]</scope>
    <source>
        <strain evidence="6">Ta-2019</strain>
    </source>
</reference>
<evidence type="ECO:0000313" key="6">
    <source>
        <dbReference type="EMBL" id="KAH9288250.1"/>
    </source>
</evidence>
<keyword evidence="3" id="KW-0328">Glycosyltransferase</keyword>
<dbReference type="InterPro" id="IPR050481">
    <property type="entry name" value="UDP-glycosyltransf_plant"/>
</dbReference>
<dbReference type="InterPro" id="IPR058980">
    <property type="entry name" value="Glyco_transf_N"/>
</dbReference>
<dbReference type="InterPro" id="IPR002213">
    <property type="entry name" value="UDP_glucos_trans"/>
</dbReference>
<comment type="caution">
    <text evidence="6">The sequence shown here is derived from an EMBL/GenBank/DDBJ whole genome shotgun (WGS) entry which is preliminary data.</text>
</comment>
<dbReference type="Proteomes" id="UP000824469">
    <property type="component" value="Unassembled WGS sequence"/>
</dbReference>
<feature type="domain" description="Glycosyltransferase N-terminal" evidence="5">
    <location>
        <begin position="7"/>
        <end position="149"/>
    </location>
</feature>
<proteinExistence type="inferred from homology"/>
<keyword evidence="7" id="KW-1185">Reference proteome</keyword>
<name>A0AA38F3Q6_TAXCH</name>
<protein>
    <recommendedName>
        <fullName evidence="4">Glycosyltransferase</fullName>
        <ecNumber evidence="4">2.4.1.-</ecNumber>
    </recommendedName>
</protein>
<dbReference type="GO" id="GO:0035251">
    <property type="term" value="F:UDP-glucosyltransferase activity"/>
    <property type="evidence" value="ECO:0007669"/>
    <property type="project" value="InterPro"/>
</dbReference>
<dbReference type="EC" id="2.4.1.-" evidence="4"/>
<evidence type="ECO:0000256" key="1">
    <source>
        <dbReference type="ARBA" id="ARBA00009995"/>
    </source>
</evidence>
<dbReference type="AlphaFoldDB" id="A0AA38F3Q6"/>
<organism evidence="6 7">
    <name type="scientific">Taxus chinensis</name>
    <name type="common">Chinese yew</name>
    <name type="synonym">Taxus wallichiana var. chinensis</name>
    <dbReference type="NCBI Taxonomy" id="29808"/>
    <lineage>
        <taxon>Eukaryota</taxon>
        <taxon>Viridiplantae</taxon>
        <taxon>Streptophyta</taxon>
        <taxon>Embryophyta</taxon>
        <taxon>Tracheophyta</taxon>
        <taxon>Spermatophyta</taxon>
        <taxon>Pinopsida</taxon>
        <taxon>Pinidae</taxon>
        <taxon>Conifers II</taxon>
        <taxon>Cupressales</taxon>
        <taxon>Taxaceae</taxon>
        <taxon>Taxus</taxon>
    </lineage>
</organism>
<accession>A0AA38F3Q6</accession>
<dbReference type="InterPro" id="IPR035595">
    <property type="entry name" value="UDP_glycos_trans_CS"/>
</dbReference>
<evidence type="ECO:0000313" key="7">
    <source>
        <dbReference type="Proteomes" id="UP000824469"/>
    </source>
</evidence>
<evidence type="ECO:0000256" key="4">
    <source>
        <dbReference type="RuleBase" id="RU362057"/>
    </source>
</evidence>
<dbReference type="Pfam" id="PF26168">
    <property type="entry name" value="Glyco_transf_N"/>
    <property type="match status" value="1"/>
</dbReference>
<dbReference type="OMA" id="WAPRITA"/>
<gene>
    <name evidence="6" type="ORF">KI387_032367</name>
</gene>
<dbReference type="PROSITE" id="PS00375">
    <property type="entry name" value="UDPGT"/>
    <property type="match status" value="1"/>
</dbReference>
<dbReference type="FunFam" id="3.40.50.2000:FF:000037">
    <property type="entry name" value="Glycosyltransferase"/>
    <property type="match status" value="1"/>
</dbReference>
<dbReference type="PANTHER" id="PTHR48049">
    <property type="entry name" value="GLYCOSYLTRANSFERASE"/>
    <property type="match status" value="1"/>
</dbReference>
<dbReference type="PANTHER" id="PTHR48049:SF132">
    <property type="entry name" value="GLYCOSYLTRANSFERASE"/>
    <property type="match status" value="1"/>
</dbReference>
<evidence type="ECO:0000256" key="3">
    <source>
        <dbReference type="RuleBase" id="RU003718"/>
    </source>
</evidence>
<dbReference type="EMBL" id="JAHRHJ020003813">
    <property type="protein sequence ID" value="KAH9288250.1"/>
    <property type="molecule type" value="Genomic_DNA"/>
</dbReference>
<dbReference type="CDD" id="cd03784">
    <property type="entry name" value="GT1_Gtf-like"/>
    <property type="match status" value="1"/>
</dbReference>
<evidence type="ECO:0000259" key="5">
    <source>
        <dbReference type="Pfam" id="PF26168"/>
    </source>
</evidence>
<comment type="similarity">
    <text evidence="1 3">Belongs to the UDP-glycosyltransferase family.</text>
</comment>
<keyword evidence="2 3" id="KW-0808">Transferase</keyword>
<sequence length="455" mass="50320">MEEGNKQLHVVMVPWLAYGHINPFLQLAKNLESNGVRTSFVSTPLNITRIKQQIISAGIDLVELPLPSVEDLPNGVESTADLKRGGTFPLLMKAMDGWEKPFEALLLRLSPDLVIHDMTQYWAPRITAALGIPTIYFHISSAASLGFVVGQQAAAREKSITVQDLTVSPTGFPGSLIHSSPFQARRELPLYEKGGEHISVLERSSMCIQGSWLTIFNTCLDLEGAYLEYLQRITGRPMLPVGILMPTILPRPAAERSLAWLDRQAPRSVVFVSFGSESTLTSEELGELALGLEDSQVSFLCVLLRDMAAGLPQGFASRTEGKGKGLLVTEWAPQLHILSHSSTGVFLTQCGWNSVTEGLRFGVPLVALPMQYEQFLNAKLIAQELKVGVEVKRNKEDGSFTKEDICKAVRSVMVQEEGRQIRSNVEDISCVFTRQTYEKNIDNFISLLKEKASYK</sequence>
<dbReference type="Pfam" id="PF00201">
    <property type="entry name" value="UDPGT"/>
    <property type="match status" value="1"/>
</dbReference>
<evidence type="ECO:0000256" key="2">
    <source>
        <dbReference type="ARBA" id="ARBA00022679"/>
    </source>
</evidence>
<dbReference type="SUPFAM" id="SSF53756">
    <property type="entry name" value="UDP-Glycosyltransferase/glycogen phosphorylase"/>
    <property type="match status" value="1"/>
</dbReference>